<keyword evidence="2" id="KW-0238">DNA-binding</keyword>
<feature type="domain" description="HTH tetR-type" evidence="4">
    <location>
        <begin position="5"/>
        <end position="47"/>
    </location>
</feature>
<dbReference type="SUPFAM" id="SSF48498">
    <property type="entry name" value="Tetracyclin repressor-like, C-terminal domain"/>
    <property type="match status" value="1"/>
</dbReference>
<reference evidence="6 7" key="1">
    <citation type="submission" date="2015-10" db="EMBL/GenBank/DDBJ databases">
        <title>Draft genome sequence of Streptomyces griseorubiginosus DSM 40469, type strain for the species Streptomyces griseorubiginosus.</title>
        <authorList>
            <person name="Ruckert C."/>
            <person name="Winkler A."/>
            <person name="Kalinowski J."/>
            <person name="Kampfer P."/>
            <person name="Glaeser S."/>
        </authorList>
    </citation>
    <scope>NUCLEOTIDE SEQUENCE [LARGE SCALE GENOMIC DNA]</scope>
    <source>
        <strain evidence="6 7">DSM 40469</strain>
    </source>
</reference>
<comment type="caution">
    <text evidence="6">The sequence shown here is derived from an EMBL/GenBank/DDBJ whole genome shotgun (WGS) entry which is preliminary data.</text>
</comment>
<evidence type="ECO:0000256" key="1">
    <source>
        <dbReference type="ARBA" id="ARBA00023015"/>
    </source>
</evidence>
<evidence type="ECO:0000259" key="4">
    <source>
        <dbReference type="Pfam" id="PF00440"/>
    </source>
</evidence>
<dbReference type="InterPro" id="IPR036271">
    <property type="entry name" value="Tet_transcr_reg_TetR-rel_C_sf"/>
</dbReference>
<keyword evidence="7" id="KW-1185">Reference proteome</keyword>
<dbReference type="EMBL" id="LMWV01000023">
    <property type="protein sequence ID" value="KUN63241.1"/>
    <property type="molecule type" value="Genomic_DNA"/>
</dbReference>
<dbReference type="PANTHER" id="PTHR47506:SF3">
    <property type="entry name" value="HTH-TYPE TRANSCRIPTIONAL REGULATOR LMRA"/>
    <property type="match status" value="1"/>
</dbReference>
<dbReference type="Gene3D" id="1.10.357.10">
    <property type="entry name" value="Tetracycline Repressor, domain 2"/>
    <property type="match status" value="1"/>
</dbReference>
<evidence type="ECO:0000313" key="6">
    <source>
        <dbReference type="EMBL" id="KUN63241.1"/>
    </source>
</evidence>
<evidence type="ECO:0000256" key="3">
    <source>
        <dbReference type="ARBA" id="ARBA00023163"/>
    </source>
</evidence>
<proteinExistence type="predicted"/>
<dbReference type="Pfam" id="PF21993">
    <property type="entry name" value="TetR_C_13_2"/>
    <property type="match status" value="1"/>
</dbReference>
<dbReference type="SUPFAM" id="SSF46689">
    <property type="entry name" value="Homeodomain-like"/>
    <property type="match status" value="1"/>
</dbReference>
<accession>A0A117QZS3</accession>
<dbReference type="PANTHER" id="PTHR47506">
    <property type="entry name" value="TRANSCRIPTIONAL REGULATORY PROTEIN"/>
    <property type="match status" value="1"/>
</dbReference>
<organism evidence="6 7">
    <name type="scientific">Streptomyces griseorubiginosus</name>
    <dbReference type="NCBI Taxonomy" id="67304"/>
    <lineage>
        <taxon>Bacteria</taxon>
        <taxon>Bacillati</taxon>
        <taxon>Actinomycetota</taxon>
        <taxon>Actinomycetes</taxon>
        <taxon>Kitasatosporales</taxon>
        <taxon>Streptomycetaceae</taxon>
        <taxon>Streptomyces</taxon>
    </lineage>
</organism>
<dbReference type="InterPro" id="IPR054156">
    <property type="entry name" value="YxaF_TetR_C"/>
</dbReference>
<evidence type="ECO:0000259" key="5">
    <source>
        <dbReference type="Pfam" id="PF21993"/>
    </source>
</evidence>
<dbReference type="Proteomes" id="UP000054375">
    <property type="component" value="Unassembled WGS sequence"/>
</dbReference>
<dbReference type="InterPro" id="IPR009057">
    <property type="entry name" value="Homeodomain-like_sf"/>
</dbReference>
<dbReference type="Pfam" id="PF00440">
    <property type="entry name" value="TetR_N"/>
    <property type="match status" value="1"/>
</dbReference>
<dbReference type="AlphaFoldDB" id="A0A117QZS3"/>
<dbReference type="GO" id="GO:0003677">
    <property type="term" value="F:DNA binding"/>
    <property type="evidence" value="ECO:0007669"/>
    <property type="project" value="UniProtKB-KW"/>
</dbReference>
<keyword evidence="3" id="KW-0804">Transcription</keyword>
<evidence type="ECO:0000313" key="7">
    <source>
        <dbReference type="Proteomes" id="UP000054375"/>
    </source>
</evidence>
<feature type="domain" description="Transcriptional regulator LmrA/YxaF-like C-terminal" evidence="5">
    <location>
        <begin position="70"/>
        <end position="170"/>
    </location>
</feature>
<sequence length="184" mass="19391">MVLSAAALLGEFGAGATSIDRVLAHSNAPRGSVYYHFPDGRAQLIDEAVALAGDFIAGLIDAATQADDALTAIDTFFGFWRQRLVDSDFRSGCPIVAVAVEANDDAPQLARSAAAVFARWQEALAGLFLKNGLPEERSKRLAAFVIAAVEGAVIMCRAEESTVPLEAAAAEIHELLAAALPRRP</sequence>
<evidence type="ECO:0000256" key="2">
    <source>
        <dbReference type="ARBA" id="ARBA00023125"/>
    </source>
</evidence>
<dbReference type="InterPro" id="IPR001647">
    <property type="entry name" value="HTH_TetR"/>
</dbReference>
<name>A0A117QZS3_9ACTN</name>
<gene>
    <name evidence="6" type="ORF">AQJ54_28720</name>
</gene>
<protein>
    <submittedName>
        <fullName evidence="6">TetR family transcriptional regulator</fullName>
    </submittedName>
</protein>
<keyword evidence="1" id="KW-0805">Transcription regulation</keyword>